<organism evidence="1 2">
    <name type="scientific">Leekyejoonella antrihumi</name>
    <dbReference type="NCBI Taxonomy" id="1660198"/>
    <lineage>
        <taxon>Bacteria</taxon>
        <taxon>Bacillati</taxon>
        <taxon>Actinomycetota</taxon>
        <taxon>Actinomycetes</taxon>
        <taxon>Micrococcales</taxon>
        <taxon>Dermacoccaceae</taxon>
        <taxon>Leekyejoonella</taxon>
    </lineage>
</organism>
<comment type="caution">
    <text evidence="1">The sequence shown here is derived from an EMBL/GenBank/DDBJ whole genome shotgun (WGS) entry which is preliminary data.</text>
</comment>
<proteinExistence type="predicted"/>
<dbReference type="RefSeq" id="WP_146319871.1">
    <property type="nucleotide sequence ID" value="NZ_VCQV01000037.1"/>
</dbReference>
<dbReference type="AlphaFoldDB" id="A0A563DTY8"/>
<evidence type="ECO:0000313" key="2">
    <source>
        <dbReference type="Proteomes" id="UP000320244"/>
    </source>
</evidence>
<dbReference type="Proteomes" id="UP000320244">
    <property type="component" value="Unassembled WGS sequence"/>
</dbReference>
<name>A0A563DTY8_9MICO</name>
<sequence>MDFSLSIRYPLWRNPADRADPVYLAELDEEKRSAIETVPPRPRWLIDQVQRMRYPQPWEAG</sequence>
<dbReference type="EMBL" id="VCQV01000037">
    <property type="protein sequence ID" value="TWP33659.1"/>
    <property type="molecule type" value="Genomic_DNA"/>
</dbReference>
<reference evidence="1 2" key="1">
    <citation type="submission" date="2019-05" db="EMBL/GenBank/DDBJ databases">
        <authorList>
            <person name="Lee S.D."/>
        </authorList>
    </citation>
    <scope>NUCLEOTIDE SEQUENCE [LARGE SCALE GENOMIC DNA]</scope>
    <source>
        <strain evidence="1 2">C5-26</strain>
    </source>
</reference>
<protein>
    <submittedName>
        <fullName evidence="1">Uncharacterized protein</fullName>
    </submittedName>
</protein>
<evidence type="ECO:0000313" key="1">
    <source>
        <dbReference type="EMBL" id="TWP33659.1"/>
    </source>
</evidence>
<keyword evidence="2" id="KW-1185">Reference proteome</keyword>
<accession>A0A563DTY8</accession>
<reference evidence="1 2" key="2">
    <citation type="submission" date="2019-08" db="EMBL/GenBank/DDBJ databases">
        <title>Jejuicoccus antrihumi gen. nov., sp. nov., a new member of the family Dermacoccaceae isolated from a cave.</title>
        <authorList>
            <person name="Schumann P."/>
            <person name="Kim I.S."/>
        </authorList>
    </citation>
    <scope>NUCLEOTIDE SEQUENCE [LARGE SCALE GENOMIC DNA]</scope>
    <source>
        <strain evidence="1 2">C5-26</strain>
    </source>
</reference>
<gene>
    <name evidence="1" type="ORF">FGL98_20210</name>
</gene>
<dbReference type="OrthoDB" id="4915037at2"/>